<keyword evidence="5 6" id="KW-0472">Membrane</keyword>
<dbReference type="PANTHER" id="PTHR11266">
    <property type="entry name" value="PEROXISOMAL MEMBRANE PROTEIN 2, PXMP2 MPV17"/>
    <property type="match status" value="1"/>
</dbReference>
<comment type="similarity">
    <text evidence="2 6">Belongs to the peroxisomal membrane protein PXMP2/4 family.</text>
</comment>
<evidence type="ECO:0000313" key="8">
    <source>
        <dbReference type="Proteomes" id="UP001648503"/>
    </source>
</evidence>
<protein>
    <recommendedName>
        <fullName evidence="9">Protein SYM1</fullName>
    </recommendedName>
</protein>
<feature type="transmembrane region" description="Helical" evidence="6">
    <location>
        <begin position="53"/>
        <end position="74"/>
    </location>
</feature>
<evidence type="ECO:0000256" key="2">
    <source>
        <dbReference type="ARBA" id="ARBA00006824"/>
    </source>
</evidence>
<sequence length="200" mass="22189">MSFVFRWYRRQLKRQPLATQALTTGFLFGTGDLIAQTAVEQTPLTSIDAIRTARLTLFGTTICGPAMVIWYRLLSKNILLASPMQTLAARVSLDQLVFAPSFLAVFFAATGLMEGRSFSEVGTKLSAGYPDALVSNYKLWPAVQMINFYLVPLHYQALFVNVIALGWNTYLSVLNRRSGLAAVEQAEKTMEDLASLILPK</sequence>
<keyword evidence="8" id="KW-1185">Reference proteome</keyword>
<keyword evidence="4 6" id="KW-1133">Transmembrane helix</keyword>
<dbReference type="Pfam" id="PF04117">
    <property type="entry name" value="Mpv17_PMP22"/>
    <property type="match status" value="1"/>
</dbReference>
<name>A0ABQ8FRC1_9FUNG</name>
<feature type="transmembrane region" description="Helical" evidence="6">
    <location>
        <begin position="95"/>
        <end position="113"/>
    </location>
</feature>
<proteinExistence type="inferred from homology"/>
<comment type="subcellular location">
    <subcellularLocation>
        <location evidence="1">Membrane</location>
        <topology evidence="1">Multi-pass membrane protein</topology>
    </subcellularLocation>
</comment>
<feature type="transmembrane region" description="Helical" evidence="6">
    <location>
        <begin position="146"/>
        <end position="167"/>
    </location>
</feature>
<reference evidence="7 8" key="1">
    <citation type="submission" date="2021-02" db="EMBL/GenBank/DDBJ databases">
        <title>Variation within the Batrachochytrium salamandrivorans European outbreak.</title>
        <authorList>
            <person name="Kelly M."/>
            <person name="Pasmans F."/>
            <person name="Shea T.P."/>
            <person name="Munoz J.F."/>
            <person name="Carranza S."/>
            <person name="Cuomo C.A."/>
            <person name="Martel A."/>
        </authorList>
    </citation>
    <scope>NUCLEOTIDE SEQUENCE [LARGE SCALE GENOMIC DNA]</scope>
    <source>
        <strain evidence="7 8">AMFP18/2</strain>
    </source>
</reference>
<dbReference type="Proteomes" id="UP001648503">
    <property type="component" value="Unassembled WGS sequence"/>
</dbReference>
<dbReference type="EMBL" id="JAFCIX010000015">
    <property type="protein sequence ID" value="KAH6601304.1"/>
    <property type="molecule type" value="Genomic_DNA"/>
</dbReference>
<evidence type="ECO:0000256" key="1">
    <source>
        <dbReference type="ARBA" id="ARBA00004141"/>
    </source>
</evidence>
<accession>A0ABQ8FRC1</accession>
<evidence type="ECO:0000256" key="6">
    <source>
        <dbReference type="RuleBase" id="RU363053"/>
    </source>
</evidence>
<evidence type="ECO:0000256" key="3">
    <source>
        <dbReference type="ARBA" id="ARBA00022692"/>
    </source>
</evidence>
<keyword evidence="3 6" id="KW-0812">Transmembrane</keyword>
<dbReference type="InterPro" id="IPR007248">
    <property type="entry name" value="Mpv17_PMP22"/>
</dbReference>
<organism evidence="7 8">
    <name type="scientific">Batrachochytrium salamandrivorans</name>
    <dbReference type="NCBI Taxonomy" id="1357716"/>
    <lineage>
        <taxon>Eukaryota</taxon>
        <taxon>Fungi</taxon>
        <taxon>Fungi incertae sedis</taxon>
        <taxon>Chytridiomycota</taxon>
        <taxon>Chytridiomycota incertae sedis</taxon>
        <taxon>Chytridiomycetes</taxon>
        <taxon>Rhizophydiales</taxon>
        <taxon>Rhizophydiales incertae sedis</taxon>
        <taxon>Batrachochytrium</taxon>
    </lineage>
</organism>
<evidence type="ECO:0000256" key="4">
    <source>
        <dbReference type="ARBA" id="ARBA00022989"/>
    </source>
</evidence>
<evidence type="ECO:0000256" key="5">
    <source>
        <dbReference type="ARBA" id="ARBA00023136"/>
    </source>
</evidence>
<evidence type="ECO:0000313" key="7">
    <source>
        <dbReference type="EMBL" id="KAH6601304.1"/>
    </source>
</evidence>
<comment type="caution">
    <text evidence="7">The sequence shown here is derived from an EMBL/GenBank/DDBJ whole genome shotgun (WGS) entry which is preliminary data.</text>
</comment>
<dbReference type="PANTHER" id="PTHR11266:SF17">
    <property type="entry name" value="PROTEIN MPV17"/>
    <property type="match status" value="1"/>
</dbReference>
<gene>
    <name evidence="7" type="ORF">BASA50_001697</name>
</gene>
<evidence type="ECO:0008006" key="9">
    <source>
        <dbReference type="Google" id="ProtNLM"/>
    </source>
</evidence>